<dbReference type="AlphaFoldDB" id="A0A4R5V7M5"/>
<dbReference type="OrthoDB" id="7630283at2"/>
<comment type="caution">
    <text evidence="1">The sequence shown here is derived from an EMBL/GenBank/DDBJ whole genome shotgun (WGS) entry which is preliminary data.</text>
</comment>
<name>A0A4R5V7M5_9RHOB</name>
<dbReference type="Proteomes" id="UP000295301">
    <property type="component" value="Unassembled WGS sequence"/>
</dbReference>
<evidence type="ECO:0000313" key="2">
    <source>
        <dbReference type="Proteomes" id="UP000295301"/>
    </source>
</evidence>
<protein>
    <submittedName>
        <fullName evidence="1">Uncharacterized protein</fullName>
    </submittedName>
</protein>
<dbReference type="EMBL" id="SMUV01000064">
    <property type="protein sequence ID" value="TDK48030.1"/>
    <property type="molecule type" value="Genomic_DNA"/>
</dbReference>
<proteinExistence type="predicted"/>
<sequence length="113" mass="12302">MGHDFERQRSETAWVLDDLAAKRDLPPVADFDFFLIPGVRAEPADALIRALHAAGYAAVANEDVGDVTVPVHGVTVSLNAIWAHERPIAEIGLFLGYRPDGWGFMDATGVNEM</sequence>
<dbReference type="RefSeq" id="WP_133359654.1">
    <property type="nucleotide sequence ID" value="NZ_SMUV01000064.1"/>
</dbReference>
<reference evidence="1 2" key="1">
    <citation type="submission" date="2019-03" db="EMBL/GenBank/DDBJ databases">
        <title>Ruegeria lutea sp. nov., a novel strain, isolated from marine sediment, the Masan Bay, South Korea.</title>
        <authorList>
            <person name="Kim J."/>
            <person name="Kim D.-Y."/>
            <person name="Lee S.-S."/>
        </authorList>
    </citation>
    <scope>NUCLEOTIDE SEQUENCE [LARGE SCALE GENOMIC DNA]</scope>
    <source>
        <strain evidence="1 2">318-1</strain>
    </source>
</reference>
<evidence type="ECO:0000313" key="1">
    <source>
        <dbReference type="EMBL" id="TDK48030.1"/>
    </source>
</evidence>
<gene>
    <name evidence="1" type="ORF">E1832_10230</name>
</gene>
<accession>A0A4R5V7M5</accession>
<organism evidence="1 2">
    <name type="scientific">Antarcticimicrobium luteum</name>
    <dbReference type="NCBI Taxonomy" id="2547397"/>
    <lineage>
        <taxon>Bacteria</taxon>
        <taxon>Pseudomonadati</taxon>
        <taxon>Pseudomonadota</taxon>
        <taxon>Alphaproteobacteria</taxon>
        <taxon>Rhodobacterales</taxon>
        <taxon>Paracoccaceae</taxon>
        <taxon>Antarcticimicrobium</taxon>
    </lineage>
</organism>
<keyword evidence="2" id="KW-1185">Reference proteome</keyword>